<evidence type="ECO:0000313" key="3">
    <source>
        <dbReference type="Proteomes" id="UP000275846"/>
    </source>
</evidence>
<evidence type="ECO:0000313" key="2">
    <source>
        <dbReference type="EMBL" id="VDM06401.1"/>
    </source>
</evidence>
<protein>
    <submittedName>
        <fullName evidence="4">C2H2-type domain-containing protein</fullName>
    </submittedName>
</protein>
<proteinExistence type="predicted"/>
<reference evidence="4" key="1">
    <citation type="submission" date="2016-06" db="UniProtKB">
        <authorList>
            <consortium name="WormBaseParasite"/>
        </authorList>
    </citation>
    <scope>IDENTIFICATION</scope>
</reference>
<dbReference type="WBParaSite" id="SSLN_0002075701-mRNA-1">
    <property type="protein sequence ID" value="SSLN_0002075701-mRNA-1"/>
    <property type="gene ID" value="SSLN_0002075701"/>
</dbReference>
<gene>
    <name evidence="2" type="ORF">SSLN_LOCUS20015</name>
</gene>
<dbReference type="AlphaFoldDB" id="A0A183TU67"/>
<organism evidence="4">
    <name type="scientific">Schistocephalus solidus</name>
    <name type="common">Tapeworm</name>
    <dbReference type="NCBI Taxonomy" id="70667"/>
    <lineage>
        <taxon>Eukaryota</taxon>
        <taxon>Metazoa</taxon>
        <taxon>Spiralia</taxon>
        <taxon>Lophotrochozoa</taxon>
        <taxon>Platyhelminthes</taxon>
        <taxon>Cestoda</taxon>
        <taxon>Eucestoda</taxon>
        <taxon>Diphyllobothriidea</taxon>
        <taxon>Diphyllobothriidae</taxon>
        <taxon>Schistocephalus</taxon>
    </lineage>
</organism>
<accession>A0A183TU67</accession>
<dbReference type="Proteomes" id="UP000275846">
    <property type="component" value="Unassembled WGS sequence"/>
</dbReference>
<dbReference type="EMBL" id="UYSU01051474">
    <property type="protein sequence ID" value="VDM06401.1"/>
    <property type="molecule type" value="Genomic_DNA"/>
</dbReference>
<evidence type="ECO:0000256" key="1">
    <source>
        <dbReference type="SAM" id="MobiDB-lite"/>
    </source>
</evidence>
<sequence>PAIYEANRIAAAKAKRAARKSPAPRTNIVDAKALPTCTRCQRIFHARIGLVGHLRMQCTNNPTIPISTSNSANPPSDSPTLTRGINSITPTIIETTSIYSSPVTPTTAQVLVNSSTCTTYMTWPPKHKHQDFIQQVVERLTCVRVPEVTLSRSHRNLTLRLPVSHSTQHTLD</sequence>
<keyword evidence="3" id="KW-1185">Reference proteome</keyword>
<reference evidence="2 3" key="2">
    <citation type="submission" date="2018-11" db="EMBL/GenBank/DDBJ databases">
        <authorList>
            <consortium name="Pathogen Informatics"/>
        </authorList>
    </citation>
    <scope>NUCLEOTIDE SEQUENCE [LARGE SCALE GENOMIC DNA]</scope>
    <source>
        <strain evidence="2 3">NST_G2</strain>
    </source>
</reference>
<feature type="region of interest" description="Disordered" evidence="1">
    <location>
        <begin position="65"/>
        <end position="84"/>
    </location>
</feature>
<name>A0A183TU67_SCHSO</name>
<evidence type="ECO:0000313" key="4">
    <source>
        <dbReference type="WBParaSite" id="SSLN_0002075701-mRNA-1"/>
    </source>
</evidence>
<dbReference type="OrthoDB" id="6317163at2759"/>